<feature type="transmembrane region" description="Helical" evidence="1">
    <location>
        <begin position="91"/>
        <end position="110"/>
    </location>
</feature>
<feature type="transmembrane region" description="Helical" evidence="1">
    <location>
        <begin position="130"/>
        <end position="154"/>
    </location>
</feature>
<dbReference type="KEGG" id="dbc:MFMK1_001989"/>
<feature type="transmembrane region" description="Helical" evidence="1">
    <location>
        <begin position="357"/>
        <end position="379"/>
    </location>
</feature>
<feature type="transmembrane region" description="Helical" evidence="1">
    <location>
        <begin position="60"/>
        <end position="79"/>
    </location>
</feature>
<feature type="transmembrane region" description="Helical" evidence="1">
    <location>
        <begin position="440"/>
        <end position="458"/>
    </location>
</feature>
<sequence>MDKMDNQLWIKLRSIGIFILAISYLTSVFVQSVWLNEFIDVVLIMVVVLSAAAARGTSRLIGYALFALGGVLLWLYDAPLGVWEQALNRNLFLLVMFTLVPLLGIPIRRGGYMIVLQGFFKRFVRRDHQFYLLVKIITFLVAILINVAVIPLMYQLSLASEKSKNGRLLSTAIIRGFAASIIWAPSYAAVALIIELTGANWLEFFPYGLFMGTAALLIGWLLTVWQEKSIDSDKTSAGDVKVDDIIISWQKIIELTAFGVVMLGSIVVLSIITDIKTVIIVALISLVYPLIWLALIGRIRVFPEEFRGQYFAVNLPKLKNEVVLFLGAGFFSTAVNYSQLGSMVPRLLNGVVGSNTVLLSIAVVSVTVIFSMAGIHPIITVTIFGSTLQPEVYHISHNLLALMLTVSWSLGVTVSPSSGINVAMSGQIDRSPMEIGPRWNAGYTFIIMVILLLMLNLFNSFSLL</sequence>
<feature type="transmembrane region" description="Helical" evidence="1">
    <location>
        <begin position="12"/>
        <end position="30"/>
    </location>
</feature>
<evidence type="ECO:0000313" key="2">
    <source>
        <dbReference type="EMBL" id="WRO22164.1"/>
    </source>
</evidence>
<name>A0AAU0UN01_9FIRM</name>
<organism evidence="2 3">
    <name type="scientific">Metallumcola ferriviriculae</name>
    <dbReference type="NCBI Taxonomy" id="3039180"/>
    <lineage>
        <taxon>Bacteria</taxon>
        <taxon>Bacillati</taxon>
        <taxon>Bacillota</taxon>
        <taxon>Clostridia</taxon>
        <taxon>Neomoorellales</taxon>
        <taxon>Desulfitibacteraceae</taxon>
        <taxon>Metallumcola</taxon>
    </lineage>
</organism>
<keyword evidence="1" id="KW-0812">Transmembrane</keyword>
<feature type="transmembrane region" description="Helical" evidence="1">
    <location>
        <begin position="278"/>
        <end position="297"/>
    </location>
</feature>
<evidence type="ECO:0000313" key="3">
    <source>
        <dbReference type="Proteomes" id="UP001329915"/>
    </source>
</evidence>
<feature type="transmembrane region" description="Helical" evidence="1">
    <location>
        <begin position="204"/>
        <end position="225"/>
    </location>
</feature>
<dbReference type="Proteomes" id="UP001329915">
    <property type="component" value="Chromosome"/>
</dbReference>
<proteinExistence type="predicted"/>
<feature type="transmembrane region" description="Helical" evidence="1">
    <location>
        <begin position="37"/>
        <end position="54"/>
    </location>
</feature>
<gene>
    <name evidence="2" type="ORF">MFMK1_001989</name>
</gene>
<dbReference type="EMBL" id="CP121694">
    <property type="protein sequence ID" value="WRO22164.1"/>
    <property type="molecule type" value="Genomic_DNA"/>
</dbReference>
<feature type="transmembrane region" description="Helical" evidence="1">
    <location>
        <begin position="318"/>
        <end position="337"/>
    </location>
</feature>
<keyword evidence="3" id="KW-1185">Reference proteome</keyword>
<protein>
    <submittedName>
        <fullName evidence="2">Uncharacterized protein</fullName>
    </submittedName>
</protein>
<dbReference type="AlphaFoldDB" id="A0AAU0UN01"/>
<feature type="transmembrane region" description="Helical" evidence="1">
    <location>
        <begin position="252"/>
        <end position="272"/>
    </location>
</feature>
<evidence type="ECO:0000256" key="1">
    <source>
        <dbReference type="SAM" id="Phobius"/>
    </source>
</evidence>
<keyword evidence="1" id="KW-1133">Transmembrane helix</keyword>
<feature type="transmembrane region" description="Helical" evidence="1">
    <location>
        <begin position="399"/>
        <end position="420"/>
    </location>
</feature>
<feature type="transmembrane region" description="Helical" evidence="1">
    <location>
        <begin position="166"/>
        <end position="184"/>
    </location>
</feature>
<dbReference type="RefSeq" id="WP_366921584.1">
    <property type="nucleotide sequence ID" value="NZ_CP121694.1"/>
</dbReference>
<accession>A0AAU0UN01</accession>
<keyword evidence="1" id="KW-0472">Membrane</keyword>
<reference evidence="2 3" key="1">
    <citation type="submission" date="2023-04" db="EMBL/GenBank/DDBJ databases">
        <authorList>
            <person name="Hsu D."/>
        </authorList>
    </citation>
    <scope>NUCLEOTIDE SEQUENCE [LARGE SCALE GENOMIC DNA]</scope>
    <source>
        <strain evidence="2 3">MK1</strain>
    </source>
</reference>